<dbReference type="PANTHER" id="PTHR21562">
    <property type="entry name" value="NOTUM-RELATED"/>
    <property type="match status" value="1"/>
</dbReference>
<dbReference type="PANTHER" id="PTHR21562:SF122">
    <property type="entry name" value="PALMITOLEOYL-PROTEIN CARBOXYLESTERASE NOTUM"/>
    <property type="match status" value="1"/>
</dbReference>
<organism evidence="3 4">
    <name type="scientific">Brachionus calyciflorus</name>
    <dbReference type="NCBI Taxonomy" id="104777"/>
    <lineage>
        <taxon>Eukaryota</taxon>
        <taxon>Metazoa</taxon>
        <taxon>Spiralia</taxon>
        <taxon>Gnathifera</taxon>
        <taxon>Rotifera</taxon>
        <taxon>Eurotatoria</taxon>
        <taxon>Monogononta</taxon>
        <taxon>Pseudotrocha</taxon>
        <taxon>Ploima</taxon>
        <taxon>Brachionidae</taxon>
        <taxon>Brachionus</taxon>
    </lineage>
</organism>
<sequence length="473" mass="55102">MTLLNHREINLNEHEKSKSNYIARDLILWFIFIFLIPIVLFIVYMISKDSFESKDSKVERISINEPMSQVFLSKYPNSICNDGTSASYYIRMSDSNKFWVILLDGGFFCYDKQSCSQRYLNSFNLTSSFGNKQFKYGNGILSSDSNLNKYWSNANIINVPYCSSDLWTGNKRCDNCTDEFSFMGAQILDDVLEDLFQSTEISQSSLVLLTGVSAGGIGVLMNANRIKQKFDLKAPQTKLKVIIDSSWQLDLPYSYLCNQNECPMNRVFKNSIKYWNSQIPNECARQETNSLWNCFLPNKIIPFIQLPVFIIQSKFDESQLLEQYNQVEMNQKDKSIPLVETFKIMDFKLRKSLSNVTTYFITSCLNHMIITRDDWNYFKIDDLSLSDAIYKWAMSENEIDLDNFKKIDECSFPDCQGECPSMRHPETNKIINSFDYVKYLGLISYESIGKWLNLSELNVKKMSYFKLMKLLMY</sequence>
<dbReference type="Proteomes" id="UP000663879">
    <property type="component" value="Unassembled WGS sequence"/>
</dbReference>
<dbReference type="GO" id="GO:0016787">
    <property type="term" value="F:hydrolase activity"/>
    <property type="evidence" value="ECO:0007669"/>
    <property type="project" value="InterPro"/>
</dbReference>
<keyword evidence="2" id="KW-0812">Transmembrane</keyword>
<dbReference type="InterPro" id="IPR004963">
    <property type="entry name" value="PAE/NOTUM"/>
</dbReference>
<reference evidence="3" key="1">
    <citation type="submission" date="2021-02" db="EMBL/GenBank/DDBJ databases">
        <authorList>
            <person name="Nowell W R."/>
        </authorList>
    </citation>
    <scope>NUCLEOTIDE SEQUENCE</scope>
    <source>
        <strain evidence="3">Ploen Becks lab</strain>
    </source>
</reference>
<evidence type="ECO:0000313" key="3">
    <source>
        <dbReference type="EMBL" id="CAF0719543.1"/>
    </source>
</evidence>
<keyword evidence="2" id="KW-1133">Transmembrane helix</keyword>
<accession>A0A813MG07</accession>
<evidence type="ECO:0000256" key="2">
    <source>
        <dbReference type="SAM" id="Phobius"/>
    </source>
</evidence>
<feature type="transmembrane region" description="Helical" evidence="2">
    <location>
        <begin position="26"/>
        <end position="46"/>
    </location>
</feature>
<comment type="caution">
    <text evidence="3">The sequence shown here is derived from an EMBL/GenBank/DDBJ whole genome shotgun (WGS) entry which is preliminary data.</text>
</comment>
<comment type="similarity">
    <text evidence="1">Belongs to the pectinacetylesterase family. Notum subfamily.</text>
</comment>
<protein>
    <submittedName>
        <fullName evidence="3">Uncharacterized protein</fullName>
    </submittedName>
</protein>
<dbReference type="OrthoDB" id="2015280at2759"/>
<keyword evidence="4" id="KW-1185">Reference proteome</keyword>
<proteinExistence type="inferred from homology"/>
<evidence type="ECO:0000313" key="4">
    <source>
        <dbReference type="Proteomes" id="UP000663879"/>
    </source>
</evidence>
<keyword evidence="2" id="KW-0472">Membrane</keyword>
<gene>
    <name evidence="3" type="ORF">OXX778_LOCUS2051</name>
</gene>
<name>A0A813MG07_9BILA</name>
<dbReference type="EMBL" id="CAJNOC010000148">
    <property type="protein sequence ID" value="CAF0719543.1"/>
    <property type="molecule type" value="Genomic_DNA"/>
</dbReference>
<evidence type="ECO:0000256" key="1">
    <source>
        <dbReference type="ARBA" id="ARBA00010213"/>
    </source>
</evidence>
<dbReference type="Pfam" id="PF03283">
    <property type="entry name" value="PAE"/>
    <property type="match status" value="1"/>
</dbReference>
<dbReference type="AlphaFoldDB" id="A0A813MG07"/>